<feature type="non-terminal residue" evidence="1">
    <location>
        <position position="59"/>
    </location>
</feature>
<dbReference type="EMBL" id="JABFTP020000185">
    <property type="protein sequence ID" value="KAL3286661.1"/>
    <property type="molecule type" value="Genomic_DNA"/>
</dbReference>
<evidence type="ECO:0000313" key="2">
    <source>
        <dbReference type="Proteomes" id="UP001516400"/>
    </source>
</evidence>
<comment type="caution">
    <text evidence="1">The sequence shown here is derived from an EMBL/GenBank/DDBJ whole genome shotgun (WGS) entry which is preliminary data.</text>
</comment>
<reference evidence="1 2" key="1">
    <citation type="journal article" date="2021" name="BMC Biol.">
        <title>Horizontally acquired antibacterial genes associated with adaptive radiation of ladybird beetles.</title>
        <authorList>
            <person name="Li H.S."/>
            <person name="Tang X.F."/>
            <person name="Huang Y.H."/>
            <person name="Xu Z.Y."/>
            <person name="Chen M.L."/>
            <person name="Du X.Y."/>
            <person name="Qiu B.Y."/>
            <person name="Chen P.T."/>
            <person name="Zhang W."/>
            <person name="Slipinski A."/>
            <person name="Escalona H.E."/>
            <person name="Waterhouse R.M."/>
            <person name="Zwick A."/>
            <person name="Pang H."/>
        </authorList>
    </citation>
    <scope>NUCLEOTIDE SEQUENCE [LARGE SCALE GENOMIC DNA]</scope>
    <source>
        <strain evidence="1">SYSU2018</strain>
    </source>
</reference>
<name>A0ABD2P7L9_9CUCU</name>
<dbReference type="AlphaFoldDB" id="A0ABD2P7L9"/>
<organism evidence="1 2">
    <name type="scientific">Cryptolaemus montrouzieri</name>
    <dbReference type="NCBI Taxonomy" id="559131"/>
    <lineage>
        <taxon>Eukaryota</taxon>
        <taxon>Metazoa</taxon>
        <taxon>Ecdysozoa</taxon>
        <taxon>Arthropoda</taxon>
        <taxon>Hexapoda</taxon>
        <taxon>Insecta</taxon>
        <taxon>Pterygota</taxon>
        <taxon>Neoptera</taxon>
        <taxon>Endopterygota</taxon>
        <taxon>Coleoptera</taxon>
        <taxon>Polyphaga</taxon>
        <taxon>Cucujiformia</taxon>
        <taxon>Coccinelloidea</taxon>
        <taxon>Coccinellidae</taxon>
        <taxon>Scymninae</taxon>
        <taxon>Scymnini</taxon>
        <taxon>Cryptolaemus</taxon>
    </lineage>
</organism>
<gene>
    <name evidence="1" type="ORF">HHI36_001160</name>
</gene>
<dbReference type="Proteomes" id="UP001516400">
    <property type="component" value="Unassembled WGS sequence"/>
</dbReference>
<proteinExistence type="predicted"/>
<keyword evidence="2" id="KW-1185">Reference proteome</keyword>
<evidence type="ECO:0000313" key="1">
    <source>
        <dbReference type="EMBL" id="KAL3286661.1"/>
    </source>
</evidence>
<accession>A0ABD2P7L9</accession>
<protein>
    <submittedName>
        <fullName evidence="1">Uncharacterized protein</fullName>
    </submittedName>
</protein>
<sequence>MNLLKEWKAKIDFDKLKMSFDQQLALYDKNSMNIGKITPSQREFSKMEGRTSYIEHEIR</sequence>